<dbReference type="AlphaFoldDB" id="A0A7J7NU93"/>
<dbReference type="GO" id="GO:0001522">
    <property type="term" value="P:pseudouridine synthesis"/>
    <property type="evidence" value="ECO:0007669"/>
    <property type="project" value="InterPro"/>
</dbReference>
<comment type="caution">
    <text evidence="1">The sequence shown here is derived from an EMBL/GenBank/DDBJ whole genome shotgun (WGS) entry which is preliminary data.</text>
</comment>
<dbReference type="EMBL" id="JACGCM010000563">
    <property type="protein sequence ID" value="KAF6170630.1"/>
    <property type="molecule type" value="Genomic_DNA"/>
</dbReference>
<proteinExistence type="predicted"/>
<sequence length="126" mass="13978">MLTYFLRGVVADSEDTIKAAADYLGGNGFINYFGLQLQCLKKCPRNYLQALKAILVNLSFRIDQVVAGDLVYCKDVPPEILADAVDEFEDDICKEIEDCGVLAEVSEVALPEEKYNMVKASNLNFS</sequence>
<dbReference type="Proteomes" id="UP000541444">
    <property type="component" value="Unassembled WGS sequence"/>
</dbReference>
<protein>
    <submittedName>
        <fullName evidence="1">Uncharacterized protein</fullName>
    </submittedName>
</protein>
<dbReference type="GO" id="GO:0009982">
    <property type="term" value="F:pseudouridine synthase activity"/>
    <property type="evidence" value="ECO:0007669"/>
    <property type="project" value="InterPro"/>
</dbReference>
<dbReference type="SUPFAM" id="SSF55120">
    <property type="entry name" value="Pseudouridine synthase"/>
    <property type="match status" value="1"/>
</dbReference>
<dbReference type="GO" id="GO:0003723">
    <property type="term" value="F:RNA binding"/>
    <property type="evidence" value="ECO:0007669"/>
    <property type="project" value="InterPro"/>
</dbReference>
<accession>A0A7J7NU93</accession>
<dbReference type="OrthoDB" id="447290at2759"/>
<gene>
    <name evidence="1" type="ORF">GIB67_020192</name>
</gene>
<dbReference type="InterPro" id="IPR020103">
    <property type="entry name" value="PsdUridine_synth_cat_dom_sf"/>
</dbReference>
<evidence type="ECO:0000313" key="2">
    <source>
        <dbReference type="Proteomes" id="UP000541444"/>
    </source>
</evidence>
<reference evidence="1 2" key="1">
    <citation type="journal article" date="2020" name="IScience">
        <title>Genome Sequencing of the Endangered Kingdonia uniflora (Circaeasteraceae, Ranunculales) Reveals Potential Mechanisms of Evolutionary Specialization.</title>
        <authorList>
            <person name="Sun Y."/>
            <person name="Deng T."/>
            <person name="Zhang A."/>
            <person name="Moore M.J."/>
            <person name="Landis J.B."/>
            <person name="Lin N."/>
            <person name="Zhang H."/>
            <person name="Zhang X."/>
            <person name="Huang J."/>
            <person name="Zhang X."/>
            <person name="Sun H."/>
            <person name="Wang H."/>
        </authorList>
    </citation>
    <scope>NUCLEOTIDE SEQUENCE [LARGE SCALE GENOMIC DNA]</scope>
    <source>
        <strain evidence="1">TB1705</strain>
        <tissue evidence="1">Leaf</tissue>
    </source>
</reference>
<evidence type="ECO:0000313" key="1">
    <source>
        <dbReference type="EMBL" id="KAF6170630.1"/>
    </source>
</evidence>
<keyword evidence="2" id="KW-1185">Reference proteome</keyword>
<name>A0A7J7NU93_9MAGN</name>
<organism evidence="1 2">
    <name type="scientific">Kingdonia uniflora</name>
    <dbReference type="NCBI Taxonomy" id="39325"/>
    <lineage>
        <taxon>Eukaryota</taxon>
        <taxon>Viridiplantae</taxon>
        <taxon>Streptophyta</taxon>
        <taxon>Embryophyta</taxon>
        <taxon>Tracheophyta</taxon>
        <taxon>Spermatophyta</taxon>
        <taxon>Magnoliopsida</taxon>
        <taxon>Ranunculales</taxon>
        <taxon>Circaeasteraceae</taxon>
        <taxon>Kingdonia</taxon>
    </lineage>
</organism>